<dbReference type="Proteomes" id="UP000177061">
    <property type="component" value="Unassembled WGS sequence"/>
</dbReference>
<evidence type="ECO:0000259" key="2">
    <source>
        <dbReference type="Pfam" id="PF13406"/>
    </source>
</evidence>
<protein>
    <recommendedName>
        <fullName evidence="2">Transglycosylase SLT domain-containing protein</fullName>
    </recommendedName>
</protein>
<evidence type="ECO:0000313" key="3">
    <source>
        <dbReference type="EMBL" id="OGZ36793.1"/>
    </source>
</evidence>
<dbReference type="SUPFAM" id="SSF53955">
    <property type="entry name" value="Lysozyme-like"/>
    <property type="match status" value="1"/>
</dbReference>
<dbReference type="Pfam" id="PF13406">
    <property type="entry name" value="SLT_2"/>
    <property type="match status" value="1"/>
</dbReference>
<dbReference type="EMBL" id="MHNB01000021">
    <property type="protein sequence ID" value="OGZ36793.1"/>
    <property type="molecule type" value="Genomic_DNA"/>
</dbReference>
<dbReference type="Gene3D" id="6.10.250.3150">
    <property type="match status" value="1"/>
</dbReference>
<proteinExistence type="predicted"/>
<dbReference type="Gene3D" id="1.10.530.10">
    <property type="match status" value="1"/>
</dbReference>
<keyword evidence="1" id="KW-0175">Coiled coil</keyword>
<sequence>MTRIFAIILLVFFFFANSVFAISEKEQLKKELEEQMKQLQGQIGQYENQIGETRQKAKSLKNEINILENQIEKIRLEIEQTKLSIRQTELNVSQLQKEIDAVQSQADHQKSLLSEYIRLIDQYDQESILEIILKKEKLSDFFEEINALENVQTKIYDVLGEIQAFKAELEDRKQALENERDEQQQLKALQEIQKNTVAKQQNRKEYLLQETKGQEKLYQQKIQSTQKDIEFIAKQISLLEKYHLTLEQAITNAVAASSKTGIRAAFLLGVLEIESRLGVNVGTGNWQKDMYQCYRKLGKISKAEKEKEAFLQITQELGLNPDLLSVSAEPSYGCGGAMGPAQFMPTTWLAYRDSVARVTGHNPPSPWDPLDSFTAAAIKLARDGANQRTYEAEHQAARIYFAGGNYNTKTAQRYGNMTLSQAEEFQRELFD</sequence>
<evidence type="ECO:0000313" key="4">
    <source>
        <dbReference type="Proteomes" id="UP000177061"/>
    </source>
</evidence>
<gene>
    <name evidence="3" type="ORF">A3J64_02500</name>
</gene>
<comment type="caution">
    <text evidence="3">The sequence shown here is derived from an EMBL/GenBank/DDBJ whole genome shotgun (WGS) entry which is preliminary data.</text>
</comment>
<reference evidence="3 4" key="1">
    <citation type="journal article" date="2016" name="Nat. Commun.">
        <title>Thousands of microbial genomes shed light on interconnected biogeochemical processes in an aquifer system.</title>
        <authorList>
            <person name="Anantharaman K."/>
            <person name="Brown C.T."/>
            <person name="Hug L.A."/>
            <person name="Sharon I."/>
            <person name="Castelle C.J."/>
            <person name="Probst A.J."/>
            <person name="Thomas B.C."/>
            <person name="Singh A."/>
            <person name="Wilkins M.J."/>
            <person name="Karaoz U."/>
            <person name="Brodie E.L."/>
            <person name="Williams K.H."/>
            <person name="Hubbard S.S."/>
            <person name="Banfield J.F."/>
        </authorList>
    </citation>
    <scope>NUCLEOTIDE SEQUENCE [LARGE SCALE GENOMIC DNA]</scope>
</reference>
<dbReference type="AlphaFoldDB" id="A0A1G2FFH3"/>
<accession>A0A1G2FFH3</accession>
<dbReference type="InterPro" id="IPR023346">
    <property type="entry name" value="Lysozyme-like_dom_sf"/>
</dbReference>
<dbReference type="InterPro" id="IPR031304">
    <property type="entry name" value="SLT_2"/>
</dbReference>
<feature type="coiled-coil region" evidence="1">
    <location>
        <begin position="159"/>
        <end position="193"/>
    </location>
</feature>
<name>A0A1G2FFH3_9BACT</name>
<feature type="coiled-coil region" evidence="1">
    <location>
        <begin position="18"/>
        <end position="112"/>
    </location>
</feature>
<organism evidence="3 4">
    <name type="scientific">Candidatus Portnoybacteria bacterium RIFCSPHIGHO2_12_FULL_38_9</name>
    <dbReference type="NCBI Taxonomy" id="1801997"/>
    <lineage>
        <taxon>Bacteria</taxon>
        <taxon>Candidatus Portnoyibacteriota</taxon>
    </lineage>
</organism>
<feature type="domain" description="Transglycosylase SLT" evidence="2">
    <location>
        <begin position="172"/>
        <end position="351"/>
    </location>
</feature>
<dbReference type="STRING" id="1801997.A3J64_02500"/>
<evidence type="ECO:0000256" key="1">
    <source>
        <dbReference type="SAM" id="Coils"/>
    </source>
</evidence>